<dbReference type="GO" id="GO:0005886">
    <property type="term" value="C:plasma membrane"/>
    <property type="evidence" value="ECO:0007669"/>
    <property type="project" value="TreeGrafter"/>
</dbReference>
<dbReference type="EC" id="7.1.1.1" evidence="2"/>
<dbReference type="OrthoDB" id="9804592at2"/>
<gene>
    <name evidence="10" type="ORF">EV699_1503</name>
</gene>
<organism evidence="10 11">
    <name type="scientific">Plasticicumulans lactativorans</name>
    <dbReference type="NCBI Taxonomy" id="1133106"/>
    <lineage>
        <taxon>Bacteria</taxon>
        <taxon>Pseudomonadati</taxon>
        <taxon>Pseudomonadota</taxon>
        <taxon>Gammaproteobacteria</taxon>
        <taxon>Candidatus Competibacteraceae</taxon>
        <taxon>Plasticicumulans</taxon>
    </lineage>
</organism>
<dbReference type="Pfam" id="PF05222">
    <property type="entry name" value="AlaDh_PNT_N"/>
    <property type="match status" value="1"/>
</dbReference>
<dbReference type="InterPro" id="IPR007698">
    <property type="entry name" value="AlaDH/PNT_NAD(H)-bd"/>
</dbReference>
<keyword evidence="4" id="KW-0521">NADP</keyword>
<evidence type="ECO:0000256" key="2">
    <source>
        <dbReference type="ARBA" id="ARBA00012943"/>
    </source>
</evidence>
<evidence type="ECO:0000256" key="6">
    <source>
        <dbReference type="ARBA" id="ARBA00023027"/>
    </source>
</evidence>
<dbReference type="Pfam" id="PF01262">
    <property type="entry name" value="AlaDh_PNT_C"/>
    <property type="match status" value="1"/>
</dbReference>
<dbReference type="InterPro" id="IPR036291">
    <property type="entry name" value="NAD(P)-bd_dom_sf"/>
</dbReference>
<dbReference type="GO" id="GO:0050661">
    <property type="term" value="F:NADP binding"/>
    <property type="evidence" value="ECO:0007669"/>
    <property type="project" value="TreeGrafter"/>
</dbReference>
<evidence type="ECO:0000313" key="11">
    <source>
        <dbReference type="Proteomes" id="UP000295765"/>
    </source>
</evidence>
<dbReference type="GO" id="GO:0008750">
    <property type="term" value="F:proton-translocating NAD(P)+ transhydrogenase activity"/>
    <property type="evidence" value="ECO:0007669"/>
    <property type="project" value="UniProtKB-EC"/>
</dbReference>
<dbReference type="SUPFAM" id="SSF52283">
    <property type="entry name" value="Formate/glycerate dehydrogenase catalytic domain-like"/>
    <property type="match status" value="1"/>
</dbReference>
<keyword evidence="11" id="KW-1185">Reference proteome</keyword>
<dbReference type="GO" id="GO:0006740">
    <property type="term" value="P:NADPH regeneration"/>
    <property type="evidence" value="ECO:0007669"/>
    <property type="project" value="TreeGrafter"/>
</dbReference>
<comment type="function">
    <text evidence="1">The transhydrogenation between NADH and NADP is coupled to respiration and ATP hydrolysis and functions as a proton pump across the membrane.</text>
</comment>
<proteinExistence type="predicted"/>
<dbReference type="PANTHER" id="PTHR10160">
    <property type="entry name" value="NAD(P) TRANSHYDROGENASE"/>
    <property type="match status" value="1"/>
</dbReference>
<dbReference type="RefSeq" id="WP_132546034.1">
    <property type="nucleotide sequence ID" value="NZ_SLWY01000050.1"/>
</dbReference>
<name>A0A4V2SBG9_9GAMM</name>
<evidence type="ECO:0000313" key="10">
    <source>
        <dbReference type="EMBL" id="TCO75430.1"/>
    </source>
</evidence>
<sequence length="369" mass="38792">VPKEVHPGERRVALDPSVAERFQKLGAEVLVECGAGRGSHFTDAHYAGKATLVEDLDAAYAQADVLLKVQPPTAEELARLRQGAVVLSFLAPHKHPELVRALCARPLTAFAFELLPRISRAQSMDALSSQASIAGYKVALMAASLASFFFPMLTTAAGTIRPAKVVVVGAGVAGLQAIATCKRLGAQVEAYDIRAAAKEQVESLGAKLIDTGVTAEGSGGYARELTAEERAQQAAVLARHVAAASAVITTASIPGRQAPLIITRAMVEAMKPGAVIVDLAAESGGNCELTQPGQTVEHQDVIIHGPLNIPSLIPVHASETYAKNIFNFLSPFIRDGALALDWDDEVIARSCLTHAGEIRHAPTRTLLGG</sequence>
<dbReference type="PANTHER" id="PTHR10160:SF19">
    <property type="entry name" value="PROTON-TRANSLOCATING NAD(P)(+) TRANSHYDROGENASE"/>
    <property type="match status" value="1"/>
</dbReference>
<feature type="domain" description="Alanine dehydrogenase/pyridine nucleotide transhydrogenase NAD(H)-binding" evidence="8">
    <location>
        <begin position="143"/>
        <end position="305"/>
    </location>
</feature>
<evidence type="ECO:0000259" key="8">
    <source>
        <dbReference type="SMART" id="SM01002"/>
    </source>
</evidence>
<dbReference type="EMBL" id="SLWY01000050">
    <property type="protein sequence ID" value="TCO75430.1"/>
    <property type="molecule type" value="Genomic_DNA"/>
</dbReference>
<dbReference type="AlphaFoldDB" id="A0A4V2SBG9"/>
<evidence type="ECO:0000256" key="4">
    <source>
        <dbReference type="ARBA" id="ARBA00022857"/>
    </source>
</evidence>
<dbReference type="SMART" id="SM01002">
    <property type="entry name" value="AlaDh_PNT_C"/>
    <property type="match status" value="1"/>
</dbReference>
<dbReference type="InterPro" id="IPR007886">
    <property type="entry name" value="AlaDH/PNT_N"/>
</dbReference>
<evidence type="ECO:0000256" key="5">
    <source>
        <dbReference type="ARBA" id="ARBA00022967"/>
    </source>
</evidence>
<feature type="non-terminal residue" evidence="10">
    <location>
        <position position="1"/>
    </location>
</feature>
<evidence type="ECO:0000259" key="9">
    <source>
        <dbReference type="SMART" id="SM01003"/>
    </source>
</evidence>
<comment type="caution">
    <text evidence="10">The sequence shown here is derived from an EMBL/GenBank/DDBJ whole genome shotgun (WGS) entry which is preliminary data.</text>
</comment>
<reference evidence="10 11" key="1">
    <citation type="submission" date="2019-03" db="EMBL/GenBank/DDBJ databases">
        <title>Genomic Encyclopedia of Type Strains, Phase IV (KMG-IV): sequencing the most valuable type-strain genomes for metagenomic binning, comparative biology and taxonomic classification.</title>
        <authorList>
            <person name="Goeker M."/>
        </authorList>
    </citation>
    <scope>NUCLEOTIDE SEQUENCE [LARGE SCALE GENOMIC DNA]</scope>
    <source>
        <strain evidence="10 11">DSM 25287</strain>
    </source>
</reference>
<keyword evidence="3" id="KW-0547">Nucleotide-binding</keyword>
<dbReference type="Proteomes" id="UP000295765">
    <property type="component" value="Unassembled WGS sequence"/>
</dbReference>
<evidence type="ECO:0000256" key="7">
    <source>
        <dbReference type="ARBA" id="ARBA00048202"/>
    </source>
</evidence>
<keyword evidence="5" id="KW-1278">Translocase</keyword>
<evidence type="ECO:0000256" key="3">
    <source>
        <dbReference type="ARBA" id="ARBA00022741"/>
    </source>
</evidence>
<accession>A0A4V2SBG9</accession>
<dbReference type="SUPFAM" id="SSF51735">
    <property type="entry name" value="NAD(P)-binding Rossmann-fold domains"/>
    <property type="match status" value="1"/>
</dbReference>
<dbReference type="SMART" id="SM01003">
    <property type="entry name" value="AlaDh_PNT_N"/>
    <property type="match status" value="1"/>
</dbReference>
<keyword evidence="6" id="KW-0520">NAD</keyword>
<evidence type="ECO:0000256" key="1">
    <source>
        <dbReference type="ARBA" id="ARBA00003943"/>
    </source>
</evidence>
<comment type="catalytic activity">
    <reaction evidence="7">
        <text>NAD(+) + NADPH + H(+)(in) = NADH + NADP(+) + H(+)(out)</text>
        <dbReference type="Rhea" id="RHEA:47992"/>
        <dbReference type="ChEBI" id="CHEBI:15378"/>
        <dbReference type="ChEBI" id="CHEBI:57540"/>
        <dbReference type="ChEBI" id="CHEBI:57783"/>
        <dbReference type="ChEBI" id="CHEBI:57945"/>
        <dbReference type="ChEBI" id="CHEBI:58349"/>
        <dbReference type="EC" id="7.1.1.1"/>
    </reaction>
</comment>
<dbReference type="Gene3D" id="3.40.50.720">
    <property type="entry name" value="NAD(P)-binding Rossmann-like Domain"/>
    <property type="match status" value="2"/>
</dbReference>
<dbReference type="CDD" id="cd05304">
    <property type="entry name" value="Rubrum_tdh"/>
    <property type="match status" value="1"/>
</dbReference>
<protein>
    <recommendedName>
        <fullName evidence="2">proton-translocating NAD(P)(+) transhydrogenase</fullName>
        <ecNumber evidence="2">7.1.1.1</ecNumber>
    </recommendedName>
</protein>
<feature type="domain" description="Alanine dehydrogenase/pyridine nucleotide transhydrogenase N-terminal" evidence="9">
    <location>
        <begin position="1"/>
        <end position="134"/>
    </location>
</feature>